<dbReference type="PANTHER" id="PTHR13295:SF4">
    <property type="entry name" value="GLUTAMATE--CYSTEINE LIGASE REGULATORY SUBUNIT"/>
    <property type="match status" value="1"/>
</dbReference>
<comment type="subunit">
    <text evidence="3">Heterodimer of a catalytic heavy chain and a regulatory light chain.</text>
</comment>
<dbReference type="AlphaFoldDB" id="A0A4P9ZQA6"/>
<evidence type="ECO:0000259" key="9">
    <source>
        <dbReference type="Pfam" id="PF00248"/>
    </source>
</evidence>
<evidence type="ECO:0000256" key="5">
    <source>
        <dbReference type="ARBA" id="ARBA00030406"/>
    </source>
</evidence>
<comment type="similarity">
    <text evidence="2">Belongs to the aldo/keto reductase family. Glutamate--cysteine ligase light chain subfamily.</text>
</comment>
<name>A0A4P9ZQA6_9FUNG</name>
<dbReference type="GO" id="GO:0006750">
    <property type="term" value="P:glutathione biosynthetic process"/>
    <property type="evidence" value="ECO:0007669"/>
    <property type="project" value="UniProtKB-UniPathway"/>
</dbReference>
<evidence type="ECO:0000313" key="10">
    <source>
        <dbReference type="EMBL" id="RKP34802.1"/>
    </source>
</evidence>
<evidence type="ECO:0000256" key="3">
    <source>
        <dbReference type="ARBA" id="ARBA00011532"/>
    </source>
</evidence>
<organism evidence="10 11">
    <name type="scientific">Dimargaris cristalligena</name>
    <dbReference type="NCBI Taxonomy" id="215637"/>
    <lineage>
        <taxon>Eukaryota</taxon>
        <taxon>Fungi</taxon>
        <taxon>Fungi incertae sedis</taxon>
        <taxon>Zoopagomycota</taxon>
        <taxon>Kickxellomycotina</taxon>
        <taxon>Dimargaritomycetes</taxon>
        <taxon>Dimargaritales</taxon>
        <taxon>Dimargaritaceae</taxon>
        <taxon>Dimargaris</taxon>
    </lineage>
</organism>
<evidence type="ECO:0000256" key="6">
    <source>
        <dbReference type="ARBA" id="ARBA00031154"/>
    </source>
</evidence>
<dbReference type="Proteomes" id="UP000268162">
    <property type="component" value="Unassembled WGS sequence"/>
</dbReference>
<gene>
    <name evidence="10" type="ORF">BJ085DRAFT_21962</name>
</gene>
<keyword evidence="11" id="KW-1185">Reference proteome</keyword>
<dbReference type="EMBL" id="ML003065">
    <property type="protein sequence ID" value="RKP34802.1"/>
    <property type="molecule type" value="Genomic_DNA"/>
</dbReference>
<accession>A0A4P9ZQA6</accession>
<dbReference type="InterPro" id="IPR032963">
    <property type="entry name" value="Gclm"/>
</dbReference>
<dbReference type="Gene3D" id="3.20.20.100">
    <property type="entry name" value="NADP-dependent oxidoreductase domain"/>
    <property type="match status" value="1"/>
</dbReference>
<dbReference type="PANTHER" id="PTHR13295">
    <property type="entry name" value="GLUTAMATE CYSTEINE LIGASE REGULATORY SUBUNIT"/>
    <property type="match status" value="1"/>
</dbReference>
<evidence type="ECO:0000313" key="11">
    <source>
        <dbReference type="Proteomes" id="UP000268162"/>
    </source>
</evidence>
<evidence type="ECO:0000256" key="2">
    <source>
        <dbReference type="ARBA" id="ARBA00008612"/>
    </source>
</evidence>
<dbReference type="UniPathway" id="UPA00142">
    <property type="reaction ID" value="UER00209"/>
</dbReference>
<dbReference type="InterPro" id="IPR023210">
    <property type="entry name" value="NADP_OxRdtase_dom"/>
</dbReference>
<comment type="pathway">
    <text evidence="1">Sulfur metabolism; glutathione biosynthesis; glutathione from L-cysteine and L-glutamate: step 1/2.</text>
</comment>
<evidence type="ECO:0000256" key="4">
    <source>
        <dbReference type="ARBA" id="ARBA00022684"/>
    </source>
</evidence>
<dbReference type="GO" id="GO:0017109">
    <property type="term" value="C:glutamate-cysteine ligase complex"/>
    <property type="evidence" value="ECO:0007669"/>
    <property type="project" value="TreeGrafter"/>
</dbReference>
<dbReference type="STRING" id="215637.A0A4P9ZQA6"/>
<reference evidence="11" key="1">
    <citation type="journal article" date="2018" name="Nat. Microbiol.">
        <title>Leveraging single-cell genomics to expand the fungal tree of life.</title>
        <authorList>
            <person name="Ahrendt S.R."/>
            <person name="Quandt C.A."/>
            <person name="Ciobanu D."/>
            <person name="Clum A."/>
            <person name="Salamov A."/>
            <person name="Andreopoulos B."/>
            <person name="Cheng J.F."/>
            <person name="Woyke T."/>
            <person name="Pelin A."/>
            <person name="Henrissat B."/>
            <person name="Reynolds N.K."/>
            <person name="Benny G.L."/>
            <person name="Smith M.E."/>
            <person name="James T.Y."/>
            <person name="Grigoriev I.V."/>
        </authorList>
    </citation>
    <scope>NUCLEOTIDE SEQUENCE [LARGE SCALE GENOMIC DNA]</scope>
    <source>
        <strain evidence="11">RSA 468</strain>
    </source>
</reference>
<feature type="domain" description="NADP-dependent oxidoreductase" evidence="9">
    <location>
        <begin position="72"/>
        <end position="150"/>
    </location>
</feature>
<protein>
    <recommendedName>
        <fullName evidence="7">GCS light chain</fullName>
    </recommendedName>
    <alternativeName>
        <fullName evidence="5">Gamma-ECS regulatory subunit</fullName>
    </alternativeName>
    <alternativeName>
        <fullName evidence="8">Gamma-glutamylcysteine synthetase regulatory subunit</fullName>
    </alternativeName>
    <alternativeName>
        <fullName evidence="6">Glutamate--cysteine ligase modifier subunit</fullName>
    </alternativeName>
</protein>
<dbReference type="SUPFAM" id="SSF51430">
    <property type="entry name" value="NAD(P)-linked oxidoreductase"/>
    <property type="match status" value="1"/>
</dbReference>
<evidence type="ECO:0000256" key="7">
    <source>
        <dbReference type="ARBA" id="ARBA00031732"/>
    </source>
</evidence>
<dbReference type="GO" id="GO:0030234">
    <property type="term" value="F:enzyme regulator activity"/>
    <property type="evidence" value="ECO:0007669"/>
    <property type="project" value="TreeGrafter"/>
</dbReference>
<evidence type="ECO:0000256" key="8">
    <source>
        <dbReference type="ARBA" id="ARBA00032926"/>
    </source>
</evidence>
<feature type="non-terminal residue" evidence="10">
    <location>
        <position position="1"/>
    </location>
</feature>
<sequence>KVFLLNAPTDSRTTEIYLRQCLGRLKDHLGVDVIDNVIVSFNGFEFSDNDEALPMEVTGPPLHSSSFPRQDQVHWPVPFEYIISTWQVLEALHDEGVAKSLGVSQFNHNQLERLLAYAKHRPLVDQVTLASCCAMPKQLLKYCQERDVDVQRNSDPTDILTQTDLDQITRQFPKLRHPEHPLAPKWVVKYSVLIKHRGILGNKG</sequence>
<dbReference type="GO" id="GO:0035226">
    <property type="term" value="F:glutamate-cysteine ligase catalytic subunit binding"/>
    <property type="evidence" value="ECO:0007669"/>
    <property type="project" value="InterPro"/>
</dbReference>
<evidence type="ECO:0000256" key="1">
    <source>
        <dbReference type="ARBA" id="ARBA00005006"/>
    </source>
</evidence>
<keyword evidence="4" id="KW-0317">Glutathione biosynthesis</keyword>
<dbReference type="Pfam" id="PF00248">
    <property type="entry name" value="Aldo_ket_red"/>
    <property type="match status" value="1"/>
</dbReference>
<proteinExistence type="inferred from homology"/>
<dbReference type="InterPro" id="IPR036812">
    <property type="entry name" value="NAD(P)_OxRdtase_dom_sf"/>
</dbReference>